<proteinExistence type="predicted"/>
<name>A0A1Y1YQD6_9PLEO</name>
<evidence type="ECO:0000313" key="8">
    <source>
        <dbReference type="Proteomes" id="UP000193144"/>
    </source>
</evidence>
<feature type="domain" description="RING-type" evidence="6">
    <location>
        <begin position="88"/>
        <end position="169"/>
    </location>
</feature>
<organism evidence="7 8">
    <name type="scientific">Clohesyomyces aquaticus</name>
    <dbReference type="NCBI Taxonomy" id="1231657"/>
    <lineage>
        <taxon>Eukaryota</taxon>
        <taxon>Fungi</taxon>
        <taxon>Dikarya</taxon>
        <taxon>Ascomycota</taxon>
        <taxon>Pezizomycotina</taxon>
        <taxon>Dothideomycetes</taxon>
        <taxon>Pleosporomycetidae</taxon>
        <taxon>Pleosporales</taxon>
        <taxon>Lindgomycetaceae</taxon>
        <taxon>Clohesyomyces</taxon>
    </lineage>
</organism>
<comment type="caution">
    <text evidence="7">The sequence shown here is derived from an EMBL/GenBank/DDBJ whole genome shotgun (WGS) entry which is preliminary data.</text>
</comment>
<dbReference type="InterPro" id="IPR001841">
    <property type="entry name" value="Znf_RING"/>
</dbReference>
<evidence type="ECO:0000256" key="1">
    <source>
        <dbReference type="ARBA" id="ARBA00022723"/>
    </source>
</evidence>
<dbReference type="InterPro" id="IPR013083">
    <property type="entry name" value="Znf_RING/FYVE/PHD"/>
</dbReference>
<dbReference type="SUPFAM" id="SSF57850">
    <property type="entry name" value="RING/U-box"/>
    <property type="match status" value="1"/>
</dbReference>
<accession>A0A1Y1YQD6</accession>
<feature type="compositionally biased region" description="Acidic residues" evidence="5">
    <location>
        <begin position="320"/>
        <end position="337"/>
    </location>
</feature>
<dbReference type="Gene3D" id="3.30.40.10">
    <property type="entry name" value="Zinc/RING finger domain, C3HC4 (zinc finger)"/>
    <property type="match status" value="1"/>
</dbReference>
<dbReference type="InterPro" id="IPR018957">
    <property type="entry name" value="Znf_C3HC4_RING-type"/>
</dbReference>
<reference evidence="7 8" key="1">
    <citation type="submission" date="2016-07" db="EMBL/GenBank/DDBJ databases">
        <title>Pervasive Adenine N6-methylation of Active Genes in Fungi.</title>
        <authorList>
            <consortium name="DOE Joint Genome Institute"/>
            <person name="Mondo S.J."/>
            <person name="Dannebaum R.O."/>
            <person name="Kuo R.C."/>
            <person name="Labutti K."/>
            <person name="Haridas S."/>
            <person name="Kuo A."/>
            <person name="Salamov A."/>
            <person name="Ahrendt S.R."/>
            <person name="Lipzen A."/>
            <person name="Sullivan W."/>
            <person name="Andreopoulos W.B."/>
            <person name="Clum A."/>
            <person name="Lindquist E."/>
            <person name="Daum C."/>
            <person name="Ramamoorthy G.K."/>
            <person name="Gryganskyi A."/>
            <person name="Culley D."/>
            <person name="Magnuson J.K."/>
            <person name="James T.Y."/>
            <person name="O'Malley M.A."/>
            <person name="Stajich J.E."/>
            <person name="Spatafora J.W."/>
            <person name="Visel A."/>
            <person name="Grigoriev I.V."/>
        </authorList>
    </citation>
    <scope>NUCLEOTIDE SEQUENCE [LARGE SCALE GENOMIC DNA]</scope>
    <source>
        <strain evidence="7 8">CBS 115471</strain>
    </source>
</reference>
<keyword evidence="3" id="KW-0862">Zinc</keyword>
<dbReference type="Proteomes" id="UP000193144">
    <property type="component" value="Unassembled WGS sequence"/>
</dbReference>
<evidence type="ECO:0000313" key="7">
    <source>
        <dbReference type="EMBL" id="ORY00251.1"/>
    </source>
</evidence>
<feature type="region of interest" description="Disordered" evidence="5">
    <location>
        <begin position="318"/>
        <end position="351"/>
    </location>
</feature>
<sequence>MPSQKLGAFLTTGIQTCGEISQLEYLVCYENALMEREEFDDLMEIVHAHRETEKASTIQDSNAPPSKPSSKNKVATSTENDSTEEDCCDICLEAFQEPAIGLCPSLRKTLRICELDIDGYGESLPVPAFHTLFDKSHRHKLKVAVCGHRFCHSCTFQWVLGSNTCPMCRARLFPLSKQNYSAQEKEDMERKYDLAHFVVQSRYIRDKLLVDRTRSLRTQISAQITRQVSLPFNKLENPSIYRFRTVYLTNAVKYIDLHYHLQAGSGLECYSLRPKVYEACVNKYLEDSIDNIIAPKRLDKVHICNPLDGLDDVKPGVGLEDWDAEESDTDSEDDEAESIQPAANIEGGAVEERHERRPRWRIAWMVECLSEIGRVWNGNWR</sequence>
<keyword evidence="8" id="KW-1185">Reference proteome</keyword>
<keyword evidence="1" id="KW-0479">Metal-binding</keyword>
<dbReference type="OrthoDB" id="8062037at2759"/>
<evidence type="ECO:0000256" key="5">
    <source>
        <dbReference type="SAM" id="MobiDB-lite"/>
    </source>
</evidence>
<dbReference type="AlphaFoldDB" id="A0A1Y1YQD6"/>
<dbReference type="PROSITE" id="PS50089">
    <property type="entry name" value="ZF_RING_2"/>
    <property type="match status" value="1"/>
</dbReference>
<evidence type="ECO:0000256" key="3">
    <source>
        <dbReference type="ARBA" id="ARBA00022833"/>
    </source>
</evidence>
<dbReference type="GO" id="GO:0008270">
    <property type="term" value="F:zinc ion binding"/>
    <property type="evidence" value="ECO:0007669"/>
    <property type="project" value="UniProtKB-KW"/>
</dbReference>
<protein>
    <recommendedName>
        <fullName evidence="6">RING-type domain-containing protein</fullName>
    </recommendedName>
</protein>
<evidence type="ECO:0000259" key="6">
    <source>
        <dbReference type="PROSITE" id="PS50089"/>
    </source>
</evidence>
<dbReference type="EMBL" id="MCFA01000186">
    <property type="protein sequence ID" value="ORY00251.1"/>
    <property type="molecule type" value="Genomic_DNA"/>
</dbReference>
<evidence type="ECO:0000256" key="2">
    <source>
        <dbReference type="ARBA" id="ARBA00022771"/>
    </source>
</evidence>
<feature type="region of interest" description="Disordered" evidence="5">
    <location>
        <begin position="51"/>
        <end position="78"/>
    </location>
</feature>
<evidence type="ECO:0000256" key="4">
    <source>
        <dbReference type="PROSITE-ProRule" id="PRU00175"/>
    </source>
</evidence>
<dbReference type="Pfam" id="PF00097">
    <property type="entry name" value="zf-C3HC4"/>
    <property type="match status" value="1"/>
</dbReference>
<gene>
    <name evidence="7" type="ORF">BCR34DRAFT_606347</name>
</gene>
<keyword evidence="2 4" id="KW-0863">Zinc-finger</keyword>